<sequence length="805" mass="90643">MVKNNIIYALRHFRNQKIFAGINVLGFSMSMVACFLIFSYVRFEKSYDNYHTDAERLYRIFRVEEGEAWNDGVASVFPGMTPAIRERVPEVEHIGRLIHHDKIFSSFALTHYFSEGTGRTFNIDKGFFADKDLLWVFEHRWVEGNAQQAMNSPESVIISRSLKEKFFGEDAALGKTLQFKNMGINYSISGVFEDIPENSHVSYEILLPIASLPKEWNLDGDFGWGNFYTYMKLAESSDQATVEQKINSAFEGTEGEWFAEVGVKFGLQNIRDIHLTSHHAFELEANGNTTTIAFLALIGVFIMVMAWVNYVNLSSSKLLDRAREAGVRKVLGGLRSQLVMQHLTETLLINVCAMVVALTVLQLANTWFESLLGIPLTPFDKSQIGVTLLFMMLFTLGSVAFGSYPAWLYAGQKISVVLKGRSKNSLSGLRLRRVLTVFQYIVAVVLLIATLVVRQQLNFMQNQSLGFSMDNRLAVKKPFVPEQERETLRGNFINTLNELPGVQGVTQTTEVPGYEITRMRSVASGPGEDAPSAYLKEIAVDEHYFDVLGIPILHGRHFRPNRADSEGIILSLKAAQKLFSMENPSAKVGQRIYYEGSPYTLVGIAGDVNQMSLKQDSEPFIYTNHNRVKYFLIQLNTPVSSALMDSLEEAFDTSFEASHFDYFFLDTFFDRQYKADRLFGQIFELFSLLAIVVTSLGLFGLSLYNVTQRSKELSIRKVLGAGARHIFVLLTKEYGQLLLIASIISLPIGYLFSNQWLDGFAYRTSVSATSFVLPVILIFVLSIATVSYQIMKAVVANPANTLRDE</sequence>
<feature type="transmembrane region" description="Helical" evidence="7">
    <location>
        <begin position="292"/>
        <end position="313"/>
    </location>
</feature>
<protein>
    <submittedName>
        <fullName evidence="10">ABC transporter permease</fullName>
    </submittedName>
</protein>
<keyword evidence="4 7" id="KW-1133">Transmembrane helix</keyword>
<dbReference type="EMBL" id="BNAG01000002">
    <property type="protein sequence ID" value="GHE63556.1"/>
    <property type="molecule type" value="Genomic_DNA"/>
</dbReference>
<dbReference type="Proteomes" id="UP000658258">
    <property type="component" value="Unassembled WGS sequence"/>
</dbReference>
<evidence type="ECO:0000259" key="9">
    <source>
        <dbReference type="Pfam" id="PF12704"/>
    </source>
</evidence>
<evidence type="ECO:0000259" key="8">
    <source>
        <dbReference type="Pfam" id="PF02687"/>
    </source>
</evidence>
<feature type="transmembrane region" description="Helical" evidence="7">
    <location>
        <begin position="685"/>
        <end position="707"/>
    </location>
</feature>
<feature type="transmembrane region" description="Helical" evidence="7">
    <location>
        <begin position="734"/>
        <end position="753"/>
    </location>
</feature>
<dbReference type="PANTHER" id="PTHR30572">
    <property type="entry name" value="MEMBRANE COMPONENT OF TRANSPORTER-RELATED"/>
    <property type="match status" value="1"/>
</dbReference>
<evidence type="ECO:0000256" key="1">
    <source>
        <dbReference type="ARBA" id="ARBA00004651"/>
    </source>
</evidence>
<evidence type="ECO:0000256" key="5">
    <source>
        <dbReference type="ARBA" id="ARBA00023136"/>
    </source>
</evidence>
<dbReference type="PANTHER" id="PTHR30572:SF4">
    <property type="entry name" value="ABC TRANSPORTER PERMEASE YTRF"/>
    <property type="match status" value="1"/>
</dbReference>
<evidence type="ECO:0000256" key="2">
    <source>
        <dbReference type="ARBA" id="ARBA00022475"/>
    </source>
</evidence>
<evidence type="ECO:0000256" key="6">
    <source>
        <dbReference type="ARBA" id="ARBA00038076"/>
    </source>
</evidence>
<feature type="transmembrane region" description="Helical" evidence="7">
    <location>
        <begin position="765"/>
        <end position="788"/>
    </location>
</feature>
<feature type="domain" description="MacB-like periplasmic core" evidence="9">
    <location>
        <begin position="21"/>
        <end position="248"/>
    </location>
</feature>
<comment type="similarity">
    <text evidence="6">Belongs to the ABC-4 integral membrane protein family.</text>
</comment>
<evidence type="ECO:0000313" key="11">
    <source>
        <dbReference type="Proteomes" id="UP000658258"/>
    </source>
</evidence>
<keyword evidence="5 7" id="KW-0472">Membrane</keyword>
<feature type="transmembrane region" description="Helical" evidence="7">
    <location>
        <begin position="388"/>
        <end position="410"/>
    </location>
</feature>
<dbReference type="InterPro" id="IPR003838">
    <property type="entry name" value="ABC3_permease_C"/>
</dbReference>
<feature type="transmembrane region" description="Helical" evidence="7">
    <location>
        <begin position="20"/>
        <end position="41"/>
    </location>
</feature>
<comment type="caution">
    <text evidence="10">The sequence shown here is derived from an EMBL/GenBank/DDBJ whole genome shotgun (WGS) entry which is preliminary data.</text>
</comment>
<dbReference type="Pfam" id="PF12704">
    <property type="entry name" value="MacB_PCD"/>
    <property type="match status" value="2"/>
</dbReference>
<feature type="domain" description="ABC3 transporter permease C-terminal" evidence="8">
    <location>
        <begin position="297"/>
        <end position="403"/>
    </location>
</feature>
<dbReference type="Pfam" id="PF02687">
    <property type="entry name" value="FtsX"/>
    <property type="match status" value="2"/>
</dbReference>
<keyword evidence="2" id="KW-1003">Cell membrane</keyword>
<dbReference type="RefSeq" id="WP_189629959.1">
    <property type="nucleotide sequence ID" value="NZ_BNAG01000002.1"/>
</dbReference>
<keyword evidence="3 7" id="KW-0812">Transmembrane</keyword>
<evidence type="ECO:0000256" key="7">
    <source>
        <dbReference type="SAM" id="Phobius"/>
    </source>
</evidence>
<organism evidence="10 11">
    <name type="scientific">Roseivirga thermotolerans</name>
    <dbReference type="NCBI Taxonomy" id="1758176"/>
    <lineage>
        <taxon>Bacteria</taxon>
        <taxon>Pseudomonadati</taxon>
        <taxon>Bacteroidota</taxon>
        <taxon>Cytophagia</taxon>
        <taxon>Cytophagales</taxon>
        <taxon>Roseivirgaceae</taxon>
        <taxon>Roseivirga</taxon>
    </lineage>
</organism>
<feature type="transmembrane region" description="Helical" evidence="7">
    <location>
        <begin position="347"/>
        <end position="368"/>
    </location>
</feature>
<dbReference type="InterPro" id="IPR050250">
    <property type="entry name" value="Macrolide_Exporter_MacB"/>
</dbReference>
<proteinExistence type="inferred from homology"/>
<feature type="domain" description="ABC3 transporter permease C-terminal" evidence="8">
    <location>
        <begin position="685"/>
        <end position="793"/>
    </location>
</feature>
<evidence type="ECO:0000256" key="3">
    <source>
        <dbReference type="ARBA" id="ARBA00022692"/>
    </source>
</evidence>
<gene>
    <name evidence="10" type="ORF">GCM10011340_18650</name>
</gene>
<evidence type="ECO:0000313" key="10">
    <source>
        <dbReference type="EMBL" id="GHE63556.1"/>
    </source>
</evidence>
<feature type="transmembrane region" description="Helical" evidence="7">
    <location>
        <begin position="431"/>
        <end position="453"/>
    </location>
</feature>
<name>A0ABQ3IA14_9BACT</name>
<evidence type="ECO:0000256" key="4">
    <source>
        <dbReference type="ARBA" id="ARBA00022989"/>
    </source>
</evidence>
<feature type="domain" description="MacB-like periplasmic core" evidence="9">
    <location>
        <begin position="435"/>
        <end position="640"/>
    </location>
</feature>
<dbReference type="PROSITE" id="PS51257">
    <property type="entry name" value="PROKAR_LIPOPROTEIN"/>
    <property type="match status" value="1"/>
</dbReference>
<comment type="subcellular location">
    <subcellularLocation>
        <location evidence="1">Cell membrane</location>
        <topology evidence="1">Multi-pass membrane protein</topology>
    </subcellularLocation>
</comment>
<keyword evidence="11" id="KW-1185">Reference proteome</keyword>
<accession>A0ABQ3IA14</accession>
<reference evidence="11" key="1">
    <citation type="journal article" date="2019" name="Int. J. Syst. Evol. Microbiol.">
        <title>The Global Catalogue of Microorganisms (GCM) 10K type strain sequencing project: providing services to taxonomists for standard genome sequencing and annotation.</title>
        <authorList>
            <consortium name="The Broad Institute Genomics Platform"/>
            <consortium name="The Broad Institute Genome Sequencing Center for Infectious Disease"/>
            <person name="Wu L."/>
            <person name="Ma J."/>
        </authorList>
    </citation>
    <scope>NUCLEOTIDE SEQUENCE [LARGE SCALE GENOMIC DNA]</scope>
    <source>
        <strain evidence="11">CGMCC 1.15111</strain>
    </source>
</reference>
<dbReference type="InterPro" id="IPR025857">
    <property type="entry name" value="MacB_PCD"/>
</dbReference>